<dbReference type="KEGG" id="cre:CHLRE_12g512400v5"/>
<dbReference type="InterPro" id="IPR017896">
    <property type="entry name" value="4Fe4S_Fe-S-bd"/>
</dbReference>
<dbReference type="InterPro" id="IPR017900">
    <property type="entry name" value="4Fe4S_Fe_S_CS"/>
</dbReference>
<dbReference type="GeneID" id="5716603"/>
<keyword evidence="5" id="KW-0472">Membrane</keyword>
<dbReference type="ExpressionAtlas" id="A0A2K3D2H1">
    <property type="expression patterns" value="baseline"/>
</dbReference>
<keyword evidence="3" id="KW-0547">Nucleotide-binding</keyword>
<reference evidence="9 10" key="1">
    <citation type="journal article" date="2007" name="Science">
        <title>The Chlamydomonas genome reveals the evolution of key animal and plant functions.</title>
        <authorList>
            <person name="Merchant S.S."/>
            <person name="Prochnik S.E."/>
            <person name="Vallon O."/>
            <person name="Harris E.H."/>
            <person name="Karpowicz S.J."/>
            <person name="Witman G.B."/>
            <person name="Terry A."/>
            <person name="Salamov A."/>
            <person name="Fritz-Laylin L.K."/>
            <person name="Marechal-Drouard L."/>
            <person name="Marshall W.F."/>
            <person name="Qu L.H."/>
            <person name="Nelson D.R."/>
            <person name="Sanderfoot A.A."/>
            <person name="Spalding M.H."/>
            <person name="Kapitonov V.V."/>
            <person name="Ren Q."/>
            <person name="Ferris P."/>
            <person name="Lindquist E."/>
            <person name="Shapiro H."/>
            <person name="Lucas S.M."/>
            <person name="Grimwood J."/>
            <person name="Schmutz J."/>
            <person name="Cardol P."/>
            <person name="Cerutti H."/>
            <person name="Chanfreau G."/>
            <person name="Chen C.L."/>
            <person name="Cognat V."/>
            <person name="Croft M.T."/>
            <person name="Dent R."/>
            <person name="Dutcher S."/>
            <person name="Fernandez E."/>
            <person name="Fukuzawa H."/>
            <person name="Gonzalez-Ballester D."/>
            <person name="Gonzalez-Halphen D."/>
            <person name="Hallmann A."/>
            <person name="Hanikenne M."/>
            <person name="Hippler M."/>
            <person name="Inwood W."/>
            <person name="Jabbari K."/>
            <person name="Kalanon M."/>
            <person name="Kuras R."/>
            <person name="Lefebvre P.A."/>
            <person name="Lemaire S.D."/>
            <person name="Lobanov A.V."/>
            <person name="Lohr M."/>
            <person name="Manuell A."/>
            <person name="Meier I."/>
            <person name="Mets L."/>
            <person name="Mittag M."/>
            <person name="Mittelmeier T."/>
            <person name="Moroney J.V."/>
            <person name="Moseley J."/>
            <person name="Napoli C."/>
            <person name="Nedelcu A.M."/>
            <person name="Niyogi K."/>
            <person name="Novoselov S.V."/>
            <person name="Paulsen I.T."/>
            <person name="Pazour G."/>
            <person name="Purton S."/>
            <person name="Ral J.P."/>
            <person name="Riano-Pachon D.M."/>
            <person name="Riekhof W."/>
            <person name="Rymarquis L."/>
            <person name="Schroda M."/>
            <person name="Stern D."/>
            <person name="Umen J."/>
            <person name="Willows R."/>
            <person name="Wilson N."/>
            <person name="Zimmer S.L."/>
            <person name="Allmer J."/>
            <person name="Balk J."/>
            <person name="Bisova K."/>
            <person name="Chen C.J."/>
            <person name="Elias M."/>
            <person name="Gendler K."/>
            <person name="Hauser C."/>
            <person name="Lamb M.R."/>
            <person name="Ledford H."/>
            <person name="Long J.C."/>
            <person name="Minagawa J."/>
            <person name="Page M.D."/>
            <person name="Pan J."/>
            <person name="Pootakham W."/>
            <person name="Roje S."/>
            <person name="Rose A."/>
            <person name="Stahlberg E."/>
            <person name="Terauchi A.M."/>
            <person name="Yang P."/>
            <person name="Ball S."/>
            <person name="Bowler C."/>
            <person name="Dieckmann C.L."/>
            <person name="Gladyshev V.N."/>
            <person name="Green P."/>
            <person name="Jorgensen R."/>
            <person name="Mayfield S."/>
            <person name="Mueller-Roeber B."/>
            <person name="Rajamani S."/>
            <person name="Sayre R.T."/>
            <person name="Brokstein P."/>
            <person name="Dubchak I."/>
            <person name="Goodstein D."/>
            <person name="Hornick L."/>
            <person name="Huang Y.W."/>
            <person name="Jhaveri J."/>
            <person name="Luo Y."/>
            <person name="Martinez D."/>
            <person name="Ngau W.C."/>
            <person name="Otillar B."/>
            <person name="Poliakov A."/>
            <person name="Porter A."/>
            <person name="Szajkowski L."/>
            <person name="Werner G."/>
            <person name="Zhou K."/>
            <person name="Grigoriev I.V."/>
            <person name="Rokhsar D.S."/>
            <person name="Grossman A.R."/>
        </authorList>
    </citation>
    <scope>NUCLEOTIDE SEQUENCE [LARGE SCALE GENOMIC DNA]</scope>
    <source>
        <strain evidence="10">CC-503</strain>
    </source>
</reference>
<evidence type="ECO:0008006" key="11">
    <source>
        <dbReference type="Google" id="ProtNLM"/>
    </source>
</evidence>
<evidence type="ECO:0000256" key="3">
    <source>
        <dbReference type="ARBA" id="ARBA00022741"/>
    </source>
</evidence>
<dbReference type="PANTHER" id="PTHR30224">
    <property type="entry name" value="ELECTRON TRANSPORT PROTEIN"/>
    <property type="match status" value="1"/>
</dbReference>
<dbReference type="InterPro" id="IPR027417">
    <property type="entry name" value="P-loop_NTPase"/>
</dbReference>
<dbReference type="Gene3D" id="3.40.50.300">
    <property type="entry name" value="P-loop containing nucleotide triphosphate hydrolases"/>
    <property type="match status" value="1"/>
</dbReference>
<accession>A0A2K3D2H1</accession>
<dbReference type="InterPro" id="IPR058031">
    <property type="entry name" value="AAA_lid_NorR"/>
</dbReference>
<evidence type="ECO:0000313" key="10">
    <source>
        <dbReference type="Proteomes" id="UP000006906"/>
    </source>
</evidence>
<keyword evidence="10" id="KW-1185">Reference proteome</keyword>
<evidence type="ECO:0000256" key="6">
    <source>
        <dbReference type="SAM" id="MobiDB-lite"/>
    </source>
</evidence>
<evidence type="ECO:0000256" key="4">
    <source>
        <dbReference type="ARBA" id="ARBA00022840"/>
    </source>
</evidence>
<evidence type="ECO:0000256" key="2">
    <source>
        <dbReference type="ARBA" id="ARBA00022475"/>
    </source>
</evidence>
<dbReference type="GO" id="GO:0006355">
    <property type="term" value="P:regulation of DNA-templated transcription"/>
    <property type="evidence" value="ECO:0007669"/>
    <property type="project" value="InterPro"/>
</dbReference>
<dbReference type="Pfam" id="PF25601">
    <property type="entry name" value="AAA_lid_14"/>
    <property type="match status" value="1"/>
</dbReference>
<dbReference type="InParanoid" id="A0A2K3D2H1"/>
<dbReference type="PROSITE" id="PS51379">
    <property type="entry name" value="4FE4S_FER_2"/>
    <property type="match status" value="1"/>
</dbReference>
<feature type="domain" description="Sigma-54 factor interaction" evidence="7">
    <location>
        <begin position="65"/>
        <end position="301"/>
    </location>
</feature>
<dbReference type="SUPFAM" id="SSF52540">
    <property type="entry name" value="P-loop containing nucleoside triphosphate hydrolases"/>
    <property type="match status" value="1"/>
</dbReference>
<dbReference type="EMBL" id="CM008973">
    <property type="protein sequence ID" value="PNW74733.1"/>
    <property type="molecule type" value="Genomic_DNA"/>
</dbReference>
<dbReference type="PROSITE" id="PS00198">
    <property type="entry name" value="4FE4S_FER_1"/>
    <property type="match status" value="1"/>
</dbReference>
<dbReference type="InterPro" id="IPR002078">
    <property type="entry name" value="Sigma_54_int"/>
</dbReference>
<dbReference type="Pfam" id="PF12801">
    <property type="entry name" value="Fer4_5"/>
    <property type="match status" value="2"/>
</dbReference>
<evidence type="ECO:0000256" key="1">
    <source>
        <dbReference type="ARBA" id="ARBA00004236"/>
    </source>
</evidence>
<dbReference type="PANTHER" id="PTHR30224:SF4">
    <property type="entry name" value="ELECTRON TRANSPORT PROTEIN YCCM-RELATED"/>
    <property type="match status" value="1"/>
</dbReference>
<feature type="region of interest" description="Disordered" evidence="6">
    <location>
        <begin position="1"/>
        <end position="33"/>
    </location>
</feature>
<evidence type="ECO:0000256" key="5">
    <source>
        <dbReference type="ARBA" id="ARBA00023136"/>
    </source>
</evidence>
<dbReference type="GO" id="GO:0005524">
    <property type="term" value="F:ATP binding"/>
    <property type="evidence" value="ECO:0007669"/>
    <property type="project" value="InterPro"/>
</dbReference>
<dbReference type="PROSITE" id="PS50045">
    <property type="entry name" value="SIGMA54_INTERACT_4"/>
    <property type="match status" value="1"/>
</dbReference>
<evidence type="ECO:0000313" key="9">
    <source>
        <dbReference type="EMBL" id="PNW74733.1"/>
    </source>
</evidence>
<feature type="compositionally biased region" description="Low complexity" evidence="6">
    <location>
        <begin position="13"/>
        <end position="22"/>
    </location>
</feature>
<feature type="domain" description="4Fe-4S ferredoxin-type" evidence="8">
    <location>
        <begin position="565"/>
        <end position="594"/>
    </location>
</feature>
<dbReference type="Gramene" id="PNW74733">
    <property type="protein sequence ID" value="PNW74733"/>
    <property type="gene ID" value="CHLRE_12g512400v5"/>
</dbReference>
<dbReference type="Proteomes" id="UP000006906">
    <property type="component" value="Chromosome 12"/>
</dbReference>
<proteinExistence type="predicted"/>
<sequence length="840" mass="89280">MPVTRCPEPMLPSASAAGLGALSDDEGSSSESGIAVDSAEAAAKLARRRAKLLKPYLMPSPKRGIIGTSKYAERLRKQIVAAARDTSRRPVMVFGESGLEKSNIAALVHFSGPGRSTNLAALDCARLDWSGAELFGRGDKEGIVEAIGDGTLLLKNVHKLPPSLLPRLRRLLAERTYRRATTSLAALGQGAVALSSQDLAPEEALPPLKRAACRILMTASKQVPNIDGAAEVIKVPPLRLRPADVKDLQRYYLRELARRQGSGGGSMPRLSITDAALKQLESYNWPGNQVELANTVERAVLQQQQMAAAGGAAGKAAGGGTGEWSGRLSEEVFWVAKQAKDRLRLNLLAAYPPLRSFLRSELWPNDINFKFTAYVYPVVVALLLWGPQDRLHSPSLAVFWDYWWPLVFVSFPLLGRVWCAVCPFMIYGELVQKWRTSGGAELLKWPKEQAEAYGPPFLFSLFAAILMWEEVWDLPNNAYLSGWLLIIITAGAVICSSIFERRLWCRYLCPIGGMNGMFAKLSMTEVRARHGVCASECSTYHCYKGGCAQPPVGLESPGCPLYSHPAQLTDNRNCTNCMECLKACPNGSVEVRLRLPGTDLWSGHTASVAEVSLMFMLLGAVYLHHLPQLVGQAGLDASALGLTAVTPQHIATSFAVLFAPGLAAWGADVAGRAAAARGIDVAAMAGAAVSGALSRISGPQSSSDSSAAGAQAVGAAAAAAAEAAASAPVTQPAPFVELAYGYLPLVWAATLAHYLPDLLGQGGHILQIAAASVGFEDAPLPAVEAHPSVIAFLQGTLLLFGAGTSGALSRKLAAAPWSAFLPQLAGISLLTAELWALLLP</sequence>
<evidence type="ECO:0000259" key="8">
    <source>
        <dbReference type="PROSITE" id="PS51379"/>
    </source>
</evidence>
<name>A0A2K3D2H1_CHLRE</name>
<dbReference type="OrthoDB" id="531141at2759"/>
<dbReference type="RefSeq" id="XP_001691075.2">
    <property type="nucleotide sequence ID" value="XM_001691023.3"/>
</dbReference>
<dbReference type="Pfam" id="PF00158">
    <property type="entry name" value="Sigma54_activat"/>
    <property type="match status" value="1"/>
</dbReference>
<gene>
    <name evidence="9" type="ORF">CHLRE_12g512400v5</name>
</gene>
<dbReference type="InterPro" id="IPR052378">
    <property type="entry name" value="NosR_regulator"/>
</dbReference>
<comment type="subcellular location">
    <subcellularLocation>
        <location evidence="1">Cell membrane</location>
    </subcellularLocation>
</comment>
<dbReference type="OMA" id="WPNDINF"/>
<dbReference type="PaxDb" id="3055-EDP05520"/>
<keyword evidence="4" id="KW-0067">ATP-binding</keyword>
<evidence type="ECO:0000259" key="7">
    <source>
        <dbReference type="PROSITE" id="PS50045"/>
    </source>
</evidence>
<dbReference type="Gene3D" id="1.10.8.60">
    <property type="match status" value="1"/>
</dbReference>
<protein>
    <recommendedName>
        <fullName evidence="11">Nitrogen assimilation regulatory protein</fullName>
    </recommendedName>
</protein>
<dbReference type="GO" id="GO:0005886">
    <property type="term" value="C:plasma membrane"/>
    <property type="evidence" value="ECO:0007669"/>
    <property type="project" value="UniProtKB-SubCell"/>
</dbReference>
<dbReference type="AlphaFoldDB" id="A0A2K3D2H1"/>
<keyword evidence="2" id="KW-1003">Cell membrane</keyword>
<organism evidence="9 10">
    <name type="scientific">Chlamydomonas reinhardtii</name>
    <name type="common">Chlamydomonas smithii</name>
    <dbReference type="NCBI Taxonomy" id="3055"/>
    <lineage>
        <taxon>Eukaryota</taxon>
        <taxon>Viridiplantae</taxon>
        <taxon>Chlorophyta</taxon>
        <taxon>core chlorophytes</taxon>
        <taxon>Chlorophyceae</taxon>
        <taxon>CS clade</taxon>
        <taxon>Chlamydomonadales</taxon>
        <taxon>Chlamydomonadaceae</taxon>
        <taxon>Chlamydomonas</taxon>
    </lineage>
</organism>